<accession>A0A7S3H1X9</accession>
<feature type="coiled-coil region" evidence="8">
    <location>
        <begin position="415"/>
        <end position="442"/>
    </location>
</feature>
<dbReference type="InterPro" id="IPR015048">
    <property type="entry name" value="DUF1899"/>
</dbReference>
<dbReference type="PROSITE" id="PS50082">
    <property type="entry name" value="WD_REPEATS_2"/>
    <property type="match status" value="2"/>
</dbReference>
<evidence type="ECO:0000313" key="10">
    <source>
        <dbReference type="EMBL" id="CAE0282877.1"/>
    </source>
</evidence>
<dbReference type="GO" id="GO:0007015">
    <property type="term" value="P:actin filament organization"/>
    <property type="evidence" value="ECO:0007669"/>
    <property type="project" value="TreeGrafter"/>
</dbReference>
<feature type="domain" description="DUF1899" evidence="9">
    <location>
        <begin position="3"/>
        <end position="66"/>
    </location>
</feature>
<dbReference type="PANTHER" id="PTHR10856">
    <property type="entry name" value="CORONIN"/>
    <property type="match status" value="1"/>
</dbReference>
<dbReference type="InterPro" id="IPR001680">
    <property type="entry name" value="WD40_rpt"/>
</dbReference>
<feature type="repeat" description="WD" evidence="6">
    <location>
        <begin position="125"/>
        <end position="167"/>
    </location>
</feature>
<dbReference type="PANTHER" id="PTHR10856:SF0">
    <property type="entry name" value="CORONIN"/>
    <property type="match status" value="1"/>
</dbReference>
<name>A0A7S3H1X9_9STRA</name>
<evidence type="ECO:0000256" key="5">
    <source>
        <dbReference type="ARBA" id="ARBA00023203"/>
    </source>
</evidence>
<protein>
    <recommendedName>
        <fullName evidence="7">Coronin</fullName>
    </recommendedName>
</protein>
<feature type="repeat" description="WD" evidence="6">
    <location>
        <begin position="75"/>
        <end position="117"/>
    </location>
</feature>
<organism evidence="10">
    <name type="scientific">Spumella elongata</name>
    <dbReference type="NCBI Taxonomy" id="89044"/>
    <lineage>
        <taxon>Eukaryota</taxon>
        <taxon>Sar</taxon>
        <taxon>Stramenopiles</taxon>
        <taxon>Ochrophyta</taxon>
        <taxon>Chrysophyceae</taxon>
        <taxon>Chromulinales</taxon>
        <taxon>Chromulinaceae</taxon>
        <taxon>Spumella</taxon>
    </lineage>
</organism>
<evidence type="ECO:0000259" key="9">
    <source>
        <dbReference type="SMART" id="SM01166"/>
    </source>
</evidence>
<dbReference type="Pfam" id="PF16300">
    <property type="entry name" value="WD40_4"/>
    <property type="match status" value="1"/>
</dbReference>
<dbReference type="InterPro" id="IPR015943">
    <property type="entry name" value="WD40/YVTN_repeat-like_dom_sf"/>
</dbReference>
<keyword evidence="5" id="KW-0009">Actin-binding</keyword>
<evidence type="ECO:0000256" key="2">
    <source>
        <dbReference type="ARBA" id="ARBA00022574"/>
    </source>
</evidence>
<keyword evidence="2 6" id="KW-0853">WD repeat</keyword>
<evidence type="ECO:0000256" key="4">
    <source>
        <dbReference type="ARBA" id="ARBA00023054"/>
    </source>
</evidence>
<dbReference type="GO" id="GO:0051015">
    <property type="term" value="F:actin filament binding"/>
    <property type="evidence" value="ECO:0007669"/>
    <property type="project" value="TreeGrafter"/>
</dbReference>
<keyword evidence="4 8" id="KW-0175">Coiled coil</keyword>
<evidence type="ECO:0000256" key="8">
    <source>
        <dbReference type="SAM" id="Coils"/>
    </source>
</evidence>
<dbReference type="PROSITE" id="PS50294">
    <property type="entry name" value="WD_REPEATS_REGION"/>
    <property type="match status" value="2"/>
</dbReference>
<dbReference type="FunFam" id="2.130.10.10:FF:000502">
    <property type="entry name" value="Coronin"/>
    <property type="match status" value="1"/>
</dbReference>
<evidence type="ECO:0000256" key="7">
    <source>
        <dbReference type="RuleBase" id="RU280818"/>
    </source>
</evidence>
<dbReference type="AlphaFoldDB" id="A0A7S3H1X9"/>
<sequence length="443" mass="48158">MSSFVRSSKFRHVFCDPPRVDAQFTNLRLSTVTGEQNYIKANPKYFAVALSGGGGPITVINLDKPGRMLTDQPVISGHSAAVLDFEFNPFNDQIIATGSEDTTVKVWGIPEGGLTANITTPLVDLTGHSRKVTLLRFHPTAENVLASVGGENTVKLWDIQKGVEINSLSSAHDQLIQDIVWDYTGTEYATSCKDKNIRIIDARSAAVSSTIEQAHEGAKSMKLTYAGTTGKLISVGFTRQSQRQFKIWDPRNTAKELEKVDIDQAAGVIMPFYDADTNLLYLAGKGDGNVRYYEISSEAPHVYPLSDFRSSVSAKGMAWVPKRGLDVMACESARLMKLTTNSVEPLSFFVPRKSDSFQDDIYPDTASYTAAHTADEWLAGSDKPPVLMSLNPALRGSAVAASVSEKKVFVAAKTAAQLQIELDQANARIKDLEARLAAAGLEA</sequence>
<evidence type="ECO:0000256" key="6">
    <source>
        <dbReference type="PROSITE-ProRule" id="PRU00221"/>
    </source>
</evidence>
<proteinExistence type="inferred from homology"/>
<dbReference type="SMART" id="SM01167">
    <property type="entry name" value="DUF1900"/>
    <property type="match status" value="1"/>
</dbReference>
<reference evidence="10" key="1">
    <citation type="submission" date="2021-01" db="EMBL/GenBank/DDBJ databases">
        <authorList>
            <person name="Corre E."/>
            <person name="Pelletier E."/>
            <person name="Niang G."/>
            <person name="Scheremetjew M."/>
            <person name="Finn R."/>
            <person name="Kale V."/>
            <person name="Holt S."/>
            <person name="Cochrane G."/>
            <person name="Meng A."/>
            <person name="Brown T."/>
            <person name="Cohen L."/>
        </authorList>
    </citation>
    <scope>NUCLEOTIDE SEQUENCE</scope>
    <source>
        <strain evidence="10">CCAP 955/1</strain>
    </source>
</reference>
<dbReference type="Pfam" id="PF00400">
    <property type="entry name" value="WD40"/>
    <property type="match status" value="2"/>
</dbReference>
<evidence type="ECO:0000256" key="1">
    <source>
        <dbReference type="ARBA" id="ARBA00009482"/>
    </source>
</evidence>
<dbReference type="InterPro" id="IPR015505">
    <property type="entry name" value="Coronin"/>
</dbReference>
<dbReference type="SMART" id="SM00320">
    <property type="entry name" value="WD40"/>
    <property type="match status" value="3"/>
</dbReference>
<comment type="similarity">
    <text evidence="1 7">Belongs to the WD repeat coronin family.</text>
</comment>
<dbReference type="InterPro" id="IPR036322">
    <property type="entry name" value="WD40_repeat_dom_sf"/>
</dbReference>
<dbReference type="SMART" id="SM01166">
    <property type="entry name" value="DUF1899"/>
    <property type="match status" value="1"/>
</dbReference>
<dbReference type="Gene3D" id="2.130.10.10">
    <property type="entry name" value="YVTN repeat-like/Quinoprotein amine dehydrogenase"/>
    <property type="match status" value="1"/>
</dbReference>
<dbReference type="Pfam" id="PF08953">
    <property type="entry name" value="DUF1899"/>
    <property type="match status" value="1"/>
</dbReference>
<evidence type="ECO:0000256" key="3">
    <source>
        <dbReference type="ARBA" id="ARBA00022737"/>
    </source>
</evidence>
<dbReference type="EMBL" id="HBIC01023412">
    <property type="protein sequence ID" value="CAE0282877.1"/>
    <property type="molecule type" value="Transcribed_RNA"/>
</dbReference>
<gene>
    <name evidence="10" type="ORF">SELO1098_LOCUS11711</name>
</gene>
<dbReference type="SUPFAM" id="SSF50978">
    <property type="entry name" value="WD40 repeat-like"/>
    <property type="match status" value="1"/>
</dbReference>
<keyword evidence="3 7" id="KW-0677">Repeat</keyword>